<dbReference type="EMBL" id="FNUT01000009">
    <property type="protein sequence ID" value="SEG53840.1"/>
    <property type="molecule type" value="Genomic_DNA"/>
</dbReference>
<proteinExistence type="predicted"/>
<reference evidence="2" key="1">
    <citation type="submission" date="2016-10" db="EMBL/GenBank/DDBJ databases">
        <authorList>
            <person name="Varghese N."/>
            <person name="Submissions S."/>
        </authorList>
    </citation>
    <scope>NUCLEOTIDE SEQUENCE [LARGE SCALE GENOMIC DNA]</scope>
    <source>
        <strain evidence="2">DSM 22361</strain>
    </source>
</reference>
<accession>A0A1H6AZR8</accession>
<evidence type="ECO:0000313" key="2">
    <source>
        <dbReference type="Proteomes" id="UP000236731"/>
    </source>
</evidence>
<keyword evidence="2" id="KW-1185">Reference proteome</keyword>
<dbReference type="Proteomes" id="UP000236731">
    <property type="component" value="Unassembled WGS sequence"/>
</dbReference>
<evidence type="ECO:0000313" key="1">
    <source>
        <dbReference type="EMBL" id="SEG53840.1"/>
    </source>
</evidence>
<gene>
    <name evidence="1" type="ORF">SAMN05421877_10964</name>
</gene>
<organism evidence="1 2">
    <name type="scientific">Sphingobacterium lactis</name>
    <dbReference type="NCBI Taxonomy" id="797291"/>
    <lineage>
        <taxon>Bacteria</taxon>
        <taxon>Pseudomonadati</taxon>
        <taxon>Bacteroidota</taxon>
        <taxon>Sphingobacteriia</taxon>
        <taxon>Sphingobacteriales</taxon>
        <taxon>Sphingobacteriaceae</taxon>
        <taxon>Sphingobacterium</taxon>
    </lineage>
</organism>
<name>A0A1H6AZR8_9SPHI</name>
<protein>
    <submittedName>
        <fullName evidence="1">Uncharacterized protein</fullName>
    </submittedName>
</protein>
<dbReference type="AlphaFoldDB" id="A0A1H6AZR8"/>
<sequence>MENHVDINFLFLIIYTKILMKKNNRLTLAYYQI</sequence>